<keyword evidence="3" id="KW-1185">Reference proteome</keyword>
<dbReference type="InterPro" id="IPR051043">
    <property type="entry name" value="Sulfatase_Mod_Factor_Kinase"/>
</dbReference>
<dbReference type="SUPFAM" id="SSF56436">
    <property type="entry name" value="C-type lectin-like"/>
    <property type="match status" value="1"/>
</dbReference>
<name>A0A5P8WI36_9NOSO</name>
<dbReference type="AlphaFoldDB" id="A0A5P8WI36"/>
<accession>A0A5P8WI36</accession>
<organism evidence="2 3">
    <name type="scientific">Nostoc sphaeroides CCNUC1</name>
    <dbReference type="NCBI Taxonomy" id="2653204"/>
    <lineage>
        <taxon>Bacteria</taxon>
        <taxon>Bacillati</taxon>
        <taxon>Cyanobacteriota</taxon>
        <taxon>Cyanophyceae</taxon>
        <taxon>Nostocales</taxon>
        <taxon>Nostocaceae</taxon>
        <taxon>Nostoc</taxon>
    </lineage>
</organism>
<protein>
    <submittedName>
        <fullName evidence="2">Sulfatase-modifying factor enzyme 1</fullName>
    </submittedName>
</protein>
<dbReference type="InterPro" id="IPR016187">
    <property type="entry name" value="CTDL_fold"/>
</dbReference>
<dbReference type="InterPro" id="IPR005532">
    <property type="entry name" value="SUMF_dom"/>
</dbReference>
<dbReference type="Proteomes" id="UP000326678">
    <property type="component" value="Chromosome pGXM01"/>
</dbReference>
<feature type="domain" description="Sulfatase-modifying factor enzyme-like" evidence="1">
    <location>
        <begin position="271"/>
        <end position="511"/>
    </location>
</feature>
<dbReference type="PANTHER" id="PTHR23150:SF19">
    <property type="entry name" value="FORMYLGLYCINE-GENERATING ENZYME"/>
    <property type="match status" value="1"/>
</dbReference>
<dbReference type="PANTHER" id="PTHR23150">
    <property type="entry name" value="SULFATASE MODIFYING FACTOR 1, 2"/>
    <property type="match status" value="1"/>
</dbReference>
<proteinExistence type="predicted"/>
<dbReference type="KEGG" id="nsh:GXM_09754"/>
<dbReference type="Pfam" id="PF03781">
    <property type="entry name" value="FGE-sulfatase"/>
    <property type="match status" value="1"/>
</dbReference>
<dbReference type="Gene3D" id="3.90.1580.10">
    <property type="entry name" value="paralog of FGE (formylglycine-generating enzyme)"/>
    <property type="match status" value="1"/>
</dbReference>
<evidence type="ECO:0000313" key="3">
    <source>
        <dbReference type="Proteomes" id="UP000326678"/>
    </source>
</evidence>
<sequence length="517" mass="58447">MIGSTSPEKDLKLQAAKERIDAWGNSVRVTSGHLEFAFHAAFPLALTTDLLYRLRDYLITEFKLQIPWIAVTDLLLSGFCYEVDQELYEIDITVREELLSRLPKERLKQLSKFLLKYIELQINHTDSNLIQAQKWTALSYVEPTEAAKQITEKIAKMLTQRHKDDWSQIAFLVETLAKPLQDAGFEPLLTLAQSMAQSSRGDYSGAKAQLDNLHNKLGSLPNIAGVTFSFVPVHTFGFNVVTVNTKGEIAKRETKTAQYFTETLSNNVTLEMVSIPGGTFIMGSPSDEAQYNEDDESPQHEVTVSSFFMGKYPVTQAQWRVVAALPQINRELRPDPSEFKGDDLPVEQISWYEAVEFCDRLSKQTNRYYRLPSEAEWEYACRSGTTAPFHFGETITSDLANYSSEGTYGDAPKGKSLSKTTKVSNFKFANAFGLYDMHGNVREWCYDHWHIDYKGAPTDGSAWIDKDGSKNENSRLLRGGSWLSGPRSCRSASRYSFDPGTWYEYVGFRVVVSSART</sequence>
<evidence type="ECO:0000259" key="1">
    <source>
        <dbReference type="Pfam" id="PF03781"/>
    </source>
</evidence>
<dbReference type="GO" id="GO:0120147">
    <property type="term" value="F:formylglycine-generating oxidase activity"/>
    <property type="evidence" value="ECO:0007669"/>
    <property type="project" value="TreeGrafter"/>
</dbReference>
<reference evidence="2 3" key="1">
    <citation type="submission" date="2019-10" db="EMBL/GenBank/DDBJ databases">
        <title>Genomic and transcriptomic insights into the perfect genentic adaptation of a filamentous nitrogen-fixing cyanobacterium to rice fields.</title>
        <authorList>
            <person name="Chen Z."/>
        </authorList>
    </citation>
    <scope>NUCLEOTIDE SEQUENCE [LARGE SCALE GENOMIC DNA]</scope>
    <source>
        <strain evidence="2">CCNUC1</strain>
    </source>
</reference>
<dbReference type="RefSeq" id="WP_152592534.1">
    <property type="nucleotide sequence ID" value="NZ_CP045228.1"/>
</dbReference>
<gene>
    <name evidence="2" type="ORF">GXM_09754</name>
</gene>
<evidence type="ECO:0000313" key="2">
    <source>
        <dbReference type="EMBL" id="QFS52260.1"/>
    </source>
</evidence>
<dbReference type="InterPro" id="IPR042095">
    <property type="entry name" value="SUMF_sf"/>
</dbReference>
<dbReference type="EMBL" id="CP045228">
    <property type="protein sequence ID" value="QFS52260.1"/>
    <property type="molecule type" value="Genomic_DNA"/>
</dbReference>